<sequence length="293" mass="33663">MPGPNYKNDSKPSASSTSTSAVVPSTSSTPLEVVKVEDDPLNCKKMCAKNTKPFTVFVEGNIGSGKTTFLEHFRRFEDITLLTEPVEEWRNLNGWNLLDLMYKDPPKWAMTFQSYVSLTMLDMHRRPTDTPVKLMERSIFSARYCFVEHMMRNGTLHPAQFAVLDEWFRFINHNIPIAADLIVYLKTSPSIVHERIKKRARSEEQCVPLTYIEELHKLHEDWLINRVHAECPAPVLVLDADLDLSQITEEYKKSEHQILRKAVDVVMSSPNKLSPKKPITTTPIKIVPQMRIL</sequence>
<protein>
    <submittedName>
        <fullName evidence="1">Uncharacterized protein</fullName>
    </submittedName>
</protein>
<comment type="caution">
    <text evidence="1">The sequence shown here is derived from an EMBL/GenBank/DDBJ whole genome shotgun (WGS) entry which is preliminary data.</text>
</comment>
<gene>
    <name evidence="1" type="ORF">K1T71_002129</name>
</gene>
<organism evidence="1 2">
    <name type="scientific">Dendrolimus kikuchii</name>
    <dbReference type="NCBI Taxonomy" id="765133"/>
    <lineage>
        <taxon>Eukaryota</taxon>
        <taxon>Metazoa</taxon>
        <taxon>Ecdysozoa</taxon>
        <taxon>Arthropoda</taxon>
        <taxon>Hexapoda</taxon>
        <taxon>Insecta</taxon>
        <taxon>Pterygota</taxon>
        <taxon>Neoptera</taxon>
        <taxon>Endopterygota</taxon>
        <taxon>Lepidoptera</taxon>
        <taxon>Glossata</taxon>
        <taxon>Ditrysia</taxon>
        <taxon>Bombycoidea</taxon>
        <taxon>Lasiocampidae</taxon>
        <taxon>Dendrolimus</taxon>
    </lineage>
</organism>
<proteinExistence type="predicted"/>
<keyword evidence="2" id="KW-1185">Reference proteome</keyword>
<dbReference type="EMBL" id="CM034389">
    <property type="protein sequence ID" value="KAJ0182760.1"/>
    <property type="molecule type" value="Genomic_DNA"/>
</dbReference>
<evidence type="ECO:0000313" key="1">
    <source>
        <dbReference type="EMBL" id="KAJ0182760.1"/>
    </source>
</evidence>
<accession>A0ACC1DFT8</accession>
<reference evidence="1 2" key="1">
    <citation type="journal article" date="2021" name="Front. Genet.">
        <title>Chromosome-Level Genome Assembly Reveals Significant Gene Expansion in the Toll and IMD Signaling Pathways of Dendrolimus kikuchii.</title>
        <authorList>
            <person name="Zhou J."/>
            <person name="Wu P."/>
            <person name="Xiong Z."/>
            <person name="Liu N."/>
            <person name="Zhao N."/>
            <person name="Ji M."/>
            <person name="Qiu Y."/>
            <person name="Yang B."/>
        </authorList>
    </citation>
    <scope>NUCLEOTIDE SEQUENCE [LARGE SCALE GENOMIC DNA]</scope>
    <source>
        <strain evidence="1">Ann1</strain>
    </source>
</reference>
<name>A0ACC1DFT8_9NEOP</name>
<evidence type="ECO:0000313" key="2">
    <source>
        <dbReference type="Proteomes" id="UP000824533"/>
    </source>
</evidence>
<dbReference type="Proteomes" id="UP000824533">
    <property type="component" value="Linkage Group LG03"/>
</dbReference>